<dbReference type="SUPFAM" id="SSF48452">
    <property type="entry name" value="TPR-like"/>
    <property type="match status" value="2"/>
</dbReference>
<dbReference type="InterPro" id="IPR011495">
    <property type="entry name" value="Sig_transdc_His_kin_sub2_dim/P"/>
</dbReference>
<evidence type="ECO:0000256" key="2">
    <source>
        <dbReference type="ARBA" id="ARBA00012438"/>
    </source>
</evidence>
<dbReference type="PANTHER" id="PTHR41523:SF8">
    <property type="entry name" value="ETHYLENE RESPONSE SENSOR PROTEIN"/>
    <property type="match status" value="1"/>
</dbReference>
<evidence type="ECO:0000313" key="9">
    <source>
        <dbReference type="EMBL" id="TFF37779.1"/>
    </source>
</evidence>
<keyword evidence="5" id="KW-0547">Nucleotide-binding</keyword>
<comment type="catalytic activity">
    <reaction evidence="1">
        <text>ATP + protein L-histidine = ADP + protein N-phospho-L-histidine.</text>
        <dbReference type="EC" id="2.7.13.3"/>
    </reaction>
</comment>
<keyword evidence="4" id="KW-0808">Transferase</keyword>
<dbReference type="GO" id="GO:0005524">
    <property type="term" value="F:ATP binding"/>
    <property type="evidence" value="ECO:0007669"/>
    <property type="project" value="UniProtKB-KW"/>
</dbReference>
<dbReference type="PANTHER" id="PTHR41523">
    <property type="entry name" value="TWO-COMPONENT SYSTEM SENSOR PROTEIN"/>
    <property type="match status" value="1"/>
</dbReference>
<dbReference type="SMART" id="SM00387">
    <property type="entry name" value="HATPase_c"/>
    <property type="match status" value="1"/>
</dbReference>
<evidence type="ECO:0000259" key="8">
    <source>
        <dbReference type="SMART" id="SM00387"/>
    </source>
</evidence>
<comment type="caution">
    <text evidence="9">The sequence shown here is derived from an EMBL/GenBank/DDBJ whole genome shotgun (WGS) entry which is preliminary data.</text>
</comment>
<feature type="domain" description="Histidine kinase/HSP90-like ATPase" evidence="8">
    <location>
        <begin position="665"/>
        <end position="763"/>
    </location>
</feature>
<evidence type="ECO:0000256" key="4">
    <source>
        <dbReference type="ARBA" id="ARBA00022679"/>
    </source>
</evidence>
<dbReference type="Pfam" id="PF07568">
    <property type="entry name" value="HisKA_2"/>
    <property type="match status" value="1"/>
</dbReference>
<evidence type="ECO:0000256" key="1">
    <source>
        <dbReference type="ARBA" id="ARBA00000085"/>
    </source>
</evidence>
<evidence type="ECO:0000256" key="3">
    <source>
        <dbReference type="ARBA" id="ARBA00022553"/>
    </source>
</evidence>
<evidence type="ECO:0000256" key="6">
    <source>
        <dbReference type="ARBA" id="ARBA00022777"/>
    </source>
</evidence>
<gene>
    <name evidence="9" type="ORF">E2R66_11475</name>
</gene>
<organism evidence="9 10">
    <name type="scientific">Mucilaginibacter psychrotolerans</name>
    <dbReference type="NCBI Taxonomy" id="1524096"/>
    <lineage>
        <taxon>Bacteria</taxon>
        <taxon>Pseudomonadati</taxon>
        <taxon>Bacteroidota</taxon>
        <taxon>Sphingobacteriia</taxon>
        <taxon>Sphingobacteriales</taxon>
        <taxon>Sphingobacteriaceae</taxon>
        <taxon>Mucilaginibacter</taxon>
    </lineage>
</organism>
<evidence type="ECO:0000313" key="10">
    <source>
        <dbReference type="Proteomes" id="UP000297540"/>
    </source>
</evidence>
<keyword evidence="10" id="KW-1185">Reference proteome</keyword>
<dbReference type="AlphaFoldDB" id="A0A4Y8SFH0"/>
<accession>A0A4Y8SFH0</accession>
<evidence type="ECO:0000256" key="5">
    <source>
        <dbReference type="ARBA" id="ARBA00022741"/>
    </source>
</evidence>
<reference evidence="9 10" key="1">
    <citation type="journal article" date="2017" name="Int. J. Syst. Evol. Microbiol.">
        <title>Mucilaginibacterpsychrotolerans sp. nov., isolated from peatlands.</title>
        <authorList>
            <person name="Deng Y."/>
            <person name="Shen L."/>
            <person name="Xu B."/>
            <person name="Liu Y."/>
            <person name="Gu Z."/>
            <person name="Liu H."/>
            <person name="Zhou Y."/>
        </authorList>
    </citation>
    <scope>NUCLEOTIDE SEQUENCE [LARGE SCALE GENOMIC DNA]</scope>
    <source>
        <strain evidence="9 10">NH7-4</strain>
    </source>
</reference>
<dbReference type="Gene3D" id="3.30.565.10">
    <property type="entry name" value="Histidine kinase-like ATPase, C-terminal domain"/>
    <property type="match status" value="1"/>
</dbReference>
<dbReference type="InterPro" id="IPR011990">
    <property type="entry name" value="TPR-like_helical_dom_sf"/>
</dbReference>
<protein>
    <recommendedName>
        <fullName evidence="2">histidine kinase</fullName>
        <ecNumber evidence="2">2.7.13.3</ecNumber>
    </recommendedName>
</protein>
<dbReference type="EC" id="2.7.13.3" evidence="2"/>
<dbReference type="InterPro" id="IPR036890">
    <property type="entry name" value="HATPase_C_sf"/>
</dbReference>
<keyword evidence="6" id="KW-0418">Kinase</keyword>
<keyword evidence="7" id="KW-0067">ATP-binding</keyword>
<dbReference type="InterPro" id="IPR003594">
    <property type="entry name" value="HATPase_dom"/>
</dbReference>
<dbReference type="SUPFAM" id="SSF55874">
    <property type="entry name" value="ATPase domain of HSP90 chaperone/DNA topoisomerase II/histidine kinase"/>
    <property type="match status" value="1"/>
</dbReference>
<dbReference type="Proteomes" id="UP000297540">
    <property type="component" value="Unassembled WGS sequence"/>
</dbReference>
<name>A0A4Y8SFH0_9SPHI</name>
<dbReference type="Gene3D" id="1.25.40.10">
    <property type="entry name" value="Tetratricopeptide repeat domain"/>
    <property type="match status" value="2"/>
</dbReference>
<dbReference type="Gene3D" id="3.30.450.20">
    <property type="entry name" value="PAS domain"/>
    <property type="match status" value="1"/>
</dbReference>
<keyword evidence="3" id="KW-0597">Phosphoprotein</keyword>
<sequence>MPTFRIFLISCVMLLTGTNGYTQTPPKNSVEQLVNSLDQSRPDSSRIDILWHLGDHYLYLPGNAKEDIDSAFLYLNQAVKLSDQLQLPEWKNKVFISLATCYIEAGRLETGKTFFKQIIAYYKKQGNSYQQAHTWLALGDQLANNGKNDHQQERKDCYQKAAILYKEAGDKKKYIQAMARRTHILLDERKTDEAEKSLLNIRDESKRNGYYNDLYGWALDNLTTLAASKGDFYQQLFYQFENLDALKKHKEYYTINGEILCYNRITDLYLQLDEYDKAEIYAKKELSLTIQAKGDYIYPLDNLINALLNQGKTAGALTILKRTIISMPPDTRQSIDVNQFFGRVYAAMRKKNIAERYFLRAVRGYRSMDPKYENIDYFTATYETIAEFYVTTGQFHKAAPFLSGLESISKHFTKVQKSTLALNKSKVDSASGNYFSALKHFQYHSHLKDTLFNIEKASQLNHLEVSFETKQKQNQIRLLDAQNKTNLARAQKADLARNITAVGILVMLVISGITFNTIRNKIKSNRLLTAKNNEIDRQNSDLQLIVSEKEGLLREKEVLLADKDILLREVHHRVKNNLQIVMSLLSTQLEYLENKEALQAIEESQQRVQAIALIHSKLYKEKRGLSIDMNSYIMDMVEDLTNIFSAATRRIRFKTEIDIINLDVDFAVPVGLILNEAITNAIKYAFDEKGGEVRISLTKSGDEQSFLLKISDNGKGFPKDFDLDSVNSLGIVMMKGLSGQIRAEFKIINDEGVTIWLKIPVGPQNHSFVKSNSYITTEDQNIILNYG</sequence>
<dbReference type="GO" id="GO:0004673">
    <property type="term" value="F:protein histidine kinase activity"/>
    <property type="evidence" value="ECO:0007669"/>
    <property type="project" value="UniProtKB-EC"/>
</dbReference>
<dbReference type="EMBL" id="SOZE01000009">
    <property type="protein sequence ID" value="TFF37779.1"/>
    <property type="molecule type" value="Genomic_DNA"/>
</dbReference>
<dbReference type="Pfam" id="PF02518">
    <property type="entry name" value="HATPase_c"/>
    <property type="match status" value="1"/>
</dbReference>
<proteinExistence type="predicted"/>
<evidence type="ECO:0000256" key="7">
    <source>
        <dbReference type="ARBA" id="ARBA00022840"/>
    </source>
</evidence>